<accession>A0A165JX39</accession>
<feature type="transmembrane region" description="Helical" evidence="1">
    <location>
        <begin position="57"/>
        <end position="80"/>
    </location>
</feature>
<keyword evidence="1" id="KW-1133">Transmembrane helix</keyword>
<dbReference type="InterPro" id="IPR045339">
    <property type="entry name" value="DUF6534"/>
</dbReference>
<dbReference type="OrthoDB" id="3263055at2759"/>
<gene>
    <name evidence="3" type="ORF">EXIGLDRAFT_834286</name>
</gene>
<reference evidence="3 4" key="1">
    <citation type="journal article" date="2016" name="Mol. Biol. Evol.">
        <title>Comparative Genomics of Early-Diverging Mushroom-Forming Fungi Provides Insights into the Origins of Lignocellulose Decay Capabilities.</title>
        <authorList>
            <person name="Nagy L.G."/>
            <person name="Riley R."/>
            <person name="Tritt A."/>
            <person name="Adam C."/>
            <person name="Daum C."/>
            <person name="Floudas D."/>
            <person name="Sun H."/>
            <person name="Yadav J.S."/>
            <person name="Pangilinan J."/>
            <person name="Larsson K.H."/>
            <person name="Matsuura K."/>
            <person name="Barry K."/>
            <person name="Labutti K."/>
            <person name="Kuo R."/>
            <person name="Ohm R.A."/>
            <person name="Bhattacharya S.S."/>
            <person name="Shirouzu T."/>
            <person name="Yoshinaga Y."/>
            <person name="Martin F.M."/>
            <person name="Grigoriev I.V."/>
            <person name="Hibbett D.S."/>
        </authorList>
    </citation>
    <scope>NUCLEOTIDE SEQUENCE [LARGE SCALE GENOMIC DNA]</scope>
    <source>
        <strain evidence="3 4">HHB12029</strain>
    </source>
</reference>
<keyword evidence="1" id="KW-0812">Transmembrane</keyword>
<keyword evidence="1" id="KW-0472">Membrane</keyword>
<feature type="transmembrane region" description="Helical" evidence="1">
    <location>
        <begin position="127"/>
        <end position="149"/>
    </location>
</feature>
<feature type="transmembrane region" description="Helical" evidence="1">
    <location>
        <begin position="20"/>
        <end position="45"/>
    </location>
</feature>
<evidence type="ECO:0000256" key="1">
    <source>
        <dbReference type="SAM" id="Phobius"/>
    </source>
</evidence>
<evidence type="ECO:0000259" key="2">
    <source>
        <dbReference type="Pfam" id="PF20152"/>
    </source>
</evidence>
<dbReference type="STRING" id="1314781.A0A165JX39"/>
<dbReference type="AlphaFoldDB" id="A0A165JX39"/>
<protein>
    <recommendedName>
        <fullName evidence="2">DUF6534 domain-containing protein</fullName>
    </recommendedName>
</protein>
<feature type="transmembrane region" description="Helical" evidence="1">
    <location>
        <begin position="100"/>
        <end position="120"/>
    </location>
</feature>
<proteinExistence type="predicted"/>
<organism evidence="3 4">
    <name type="scientific">Exidia glandulosa HHB12029</name>
    <dbReference type="NCBI Taxonomy" id="1314781"/>
    <lineage>
        <taxon>Eukaryota</taxon>
        <taxon>Fungi</taxon>
        <taxon>Dikarya</taxon>
        <taxon>Basidiomycota</taxon>
        <taxon>Agaricomycotina</taxon>
        <taxon>Agaricomycetes</taxon>
        <taxon>Auriculariales</taxon>
        <taxon>Exidiaceae</taxon>
        <taxon>Exidia</taxon>
    </lineage>
</organism>
<dbReference type="Proteomes" id="UP000077266">
    <property type="component" value="Unassembled WGS sequence"/>
</dbReference>
<keyword evidence="4" id="KW-1185">Reference proteome</keyword>
<dbReference type="Pfam" id="PF20152">
    <property type="entry name" value="DUF6534"/>
    <property type="match status" value="1"/>
</dbReference>
<evidence type="ECO:0000313" key="3">
    <source>
        <dbReference type="EMBL" id="KZV95461.1"/>
    </source>
</evidence>
<evidence type="ECO:0000313" key="4">
    <source>
        <dbReference type="Proteomes" id="UP000077266"/>
    </source>
</evidence>
<dbReference type="InParanoid" id="A0A165JX39"/>
<dbReference type="PANTHER" id="PTHR40465:SF1">
    <property type="entry name" value="DUF6534 DOMAIN-CONTAINING PROTEIN"/>
    <property type="match status" value="1"/>
</dbReference>
<name>A0A165JX39_EXIGL</name>
<dbReference type="EMBL" id="KV425956">
    <property type="protein sequence ID" value="KZV95461.1"/>
    <property type="molecule type" value="Genomic_DNA"/>
</dbReference>
<dbReference type="PANTHER" id="PTHR40465">
    <property type="entry name" value="CHROMOSOME 1, WHOLE GENOME SHOTGUN SEQUENCE"/>
    <property type="match status" value="1"/>
</dbReference>
<feature type="transmembrane region" description="Helical" evidence="1">
    <location>
        <begin position="208"/>
        <end position="232"/>
    </location>
</feature>
<feature type="domain" description="DUF6534" evidence="2">
    <location>
        <begin position="177"/>
        <end position="263"/>
    </location>
</feature>
<sequence>MEASPGSSIPVLRPDLSLTYGAFEIGILIGMFLTGIATLQAWNYARDYQEDSKRLKILVTFVYFADLLHSAMLAHTLYWYTIRNFGLYAALGEFVWSFDTATPLAGIVAFVVQTFFCARIKHITGTWTYAIGCWILAAARLVLNCVFASQVVRAGVFSVLGEPKTKALGLATLSVGAASDVLIAGFLCAGFSHRRSGFAPTDKLLNKLVAYTIGTGLITSIIALCEAITFGASGTDNLITLSFYCVLPKLFRNSLLASLNERSYTRRDLTNLVRSTRSKSITIERTTVSVSDRDVELGALQVRQPHDLSHDKELESPVKRSSRDFQ</sequence>
<feature type="transmembrane region" description="Helical" evidence="1">
    <location>
        <begin position="169"/>
        <end position="188"/>
    </location>
</feature>